<keyword evidence="1" id="KW-1133">Transmembrane helix</keyword>
<proteinExistence type="predicted"/>
<sequence length="207" mass="23002">MSTTQRRSSSVYSDAFDLTALTETIVHEQREQQTLVITALEWETMKKRLSRYDRMLLEIDRDIEPWYSAAAGCCSWMLLAVFLVSPATYATIQQSVALNNVGVVGTSAVHLMRSIPLICIAVVTSVVAAAGLAWLSWRWRTNYLWLHRAIIVPTMIHAVTGLGSALLSVYRMQHGMWSMASKITVGVAGAWILITIPSFAIVPESMI</sequence>
<dbReference type="AlphaFoldDB" id="A0A166S5S2"/>
<feature type="transmembrane region" description="Helical" evidence="1">
    <location>
        <begin position="66"/>
        <end position="84"/>
    </location>
</feature>
<keyword evidence="3" id="KW-1185">Reference proteome</keyword>
<feature type="transmembrane region" description="Helical" evidence="1">
    <location>
        <begin position="115"/>
        <end position="137"/>
    </location>
</feature>
<protein>
    <submittedName>
        <fullName evidence="2">Uncharacterized protein</fullName>
    </submittedName>
</protein>
<keyword evidence="1" id="KW-0472">Membrane</keyword>
<dbReference type="GeneID" id="30026243"/>
<evidence type="ECO:0000256" key="1">
    <source>
        <dbReference type="SAM" id="Phobius"/>
    </source>
</evidence>
<dbReference type="Proteomes" id="UP000076744">
    <property type="component" value="Unassembled WGS sequence"/>
</dbReference>
<dbReference type="OrthoDB" id="3254104at2759"/>
<accession>A0A166S5S2</accession>
<reference evidence="2 3" key="1">
    <citation type="journal article" date="2016" name="Genome Biol. Evol.">
        <title>Divergent and convergent evolution of fungal pathogenicity.</title>
        <authorList>
            <person name="Shang Y."/>
            <person name="Xiao G."/>
            <person name="Zheng P."/>
            <person name="Cen K."/>
            <person name="Zhan S."/>
            <person name="Wang C."/>
        </authorList>
    </citation>
    <scope>NUCLEOTIDE SEQUENCE [LARGE SCALE GENOMIC DNA]</scope>
    <source>
        <strain evidence="2 3">ARSEF 2679</strain>
    </source>
</reference>
<keyword evidence="1" id="KW-0812">Transmembrane</keyword>
<gene>
    <name evidence="2" type="ORF">ISF_09951</name>
</gene>
<dbReference type="RefSeq" id="XP_018699261.1">
    <property type="nucleotide sequence ID" value="XM_018853550.1"/>
</dbReference>
<organism evidence="2 3">
    <name type="scientific">Cordyceps fumosorosea (strain ARSEF 2679)</name>
    <name type="common">Isaria fumosorosea</name>
    <dbReference type="NCBI Taxonomy" id="1081104"/>
    <lineage>
        <taxon>Eukaryota</taxon>
        <taxon>Fungi</taxon>
        <taxon>Dikarya</taxon>
        <taxon>Ascomycota</taxon>
        <taxon>Pezizomycotina</taxon>
        <taxon>Sordariomycetes</taxon>
        <taxon>Hypocreomycetidae</taxon>
        <taxon>Hypocreales</taxon>
        <taxon>Cordycipitaceae</taxon>
        <taxon>Cordyceps</taxon>
    </lineage>
</organism>
<dbReference type="EMBL" id="AZHB01000108">
    <property type="protein sequence ID" value="OAA36405.1"/>
    <property type="molecule type" value="Genomic_DNA"/>
</dbReference>
<dbReference type="STRING" id="1081104.A0A166S5S2"/>
<feature type="transmembrane region" description="Helical" evidence="1">
    <location>
        <begin position="182"/>
        <end position="202"/>
    </location>
</feature>
<feature type="transmembrane region" description="Helical" evidence="1">
    <location>
        <begin position="149"/>
        <end position="170"/>
    </location>
</feature>
<comment type="caution">
    <text evidence="2">The sequence shown here is derived from an EMBL/GenBank/DDBJ whole genome shotgun (WGS) entry which is preliminary data.</text>
</comment>
<evidence type="ECO:0000313" key="3">
    <source>
        <dbReference type="Proteomes" id="UP000076744"/>
    </source>
</evidence>
<evidence type="ECO:0000313" key="2">
    <source>
        <dbReference type="EMBL" id="OAA36405.1"/>
    </source>
</evidence>
<name>A0A166S5S2_CORFA</name>